<name>A0A4R3UYA1_9BURK</name>
<evidence type="ECO:0000256" key="1">
    <source>
        <dbReference type="ARBA" id="ARBA00034120"/>
    </source>
</evidence>
<keyword evidence="5" id="KW-1185">Reference proteome</keyword>
<comment type="caution">
    <text evidence="4">The sequence shown here is derived from an EMBL/GenBank/DDBJ whole genome shotgun (WGS) entry which is preliminary data.</text>
</comment>
<dbReference type="PANTHER" id="PTHR34047:SF8">
    <property type="entry name" value="PROTEIN YKFC"/>
    <property type="match status" value="1"/>
</dbReference>
<protein>
    <submittedName>
        <fullName evidence="4">Retron-type reverse transcriptase</fullName>
    </submittedName>
</protein>
<evidence type="ECO:0000256" key="2">
    <source>
        <dbReference type="SAM" id="MobiDB-lite"/>
    </source>
</evidence>
<feature type="compositionally biased region" description="Low complexity" evidence="2">
    <location>
        <begin position="60"/>
        <end position="81"/>
    </location>
</feature>
<comment type="similarity">
    <text evidence="1">Belongs to the bacterial reverse transcriptase family.</text>
</comment>
<feature type="region of interest" description="Disordered" evidence="2">
    <location>
        <begin position="56"/>
        <end position="88"/>
    </location>
</feature>
<dbReference type="Pfam" id="PF00078">
    <property type="entry name" value="RVT_1"/>
    <property type="match status" value="1"/>
</dbReference>
<evidence type="ECO:0000259" key="3">
    <source>
        <dbReference type="PROSITE" id="PS50878"/>
    </source>
</evidence>
<evidence type="ECO:0000313" key="5">
    <source>
        <dbReference type="Proteomes" id="UP000294692"/>
    </source>
</evidence>
<dbReference type="PANTHER" id="PTHR34047">
    <property type="entry name" value="NUCLEAR INTRON MATURASE 1, MITOCHONDRIAL-RELATED"/>
    <property type="match status" value="1"/>
</dbReference>
<proteinExistence type="inferred from homology"/>
<dbReference type="EMBL" id="SMBX01000006">
    <property type="protein sequence ID" value="TCU97295.1"/>
    <property type="molecule type" value="Genomic_DNA"/>
</dbReference>
<sequence>MAVTTVRNLNLVAPSAHKAGAMRITDTAGSSQGRSGAVSELIGNNLRSGDVFCANKRSTRPTTLGTSPSTTATRTSTTRTTQAVSVPSADSTQPALCDVVTAHRDCRRRKRNTKSAIAFELHQERNLYELHQDLISGRYRPGKSTCFVITRPRPREVWAADYRDRVVHHLLYNHVAPRFIAGFVAGSSACIPGRGTLYAATRLESDVRSITQNWSKRAFFLQCDLSNFFVSISKEIVFGQLCEKLPRGWWRDLAETILFHDPRTNVDVRGNLDLVPPHKSLFNAPDDHGLPIGNLDSQFLANVHLNALDQFVVHQLRCRYVRYVDDFILLHESPAYLLEAYELIQEFLTQRLRLFINPTKTVLQPIEHGIDFVGQVIRPWRRTVRPRTANAAVSRLRSMPSVNLFEAGNSYLGLTSQASHGHADATRIANTLRRRGHCVAGDISKVYRRKQHER</sequence>
<keyword evidence="4" id="KW-0695">RNA-directed DNA polymerase</keyword>
<dbReference type="InterPro" id="IPR043502">
    <property type="entry name" value="DNA/RNA_pol_sf"/>
</dbReference>
<keyword evidence="4" id="KW-0548">Nucleotidyltransferase</keyword>
<dbReference type="Proteomes" id="UP000294692">
    <property type="component" value="Unassembled WGS sequence"/>
</dbReference>
<dbReference type="PROSITE" id="PS50878">
    <property type="entry name" value="RT_POL"/>
    <property type="match status" value="1"/>
</dbReference>
<accession>A0A4R3UYA1</accession>
<evidence type="ECO:0000313" key="4">
    <source>
        <dbReference type="EMBL" id="TCU97295.1"/>
    </source>
</evidence>
<keyword evidence="4" id="KW-0808">Transferase</keyword>
<dbReference type="AlphaFoldDB" id="A0A4R3UYA1"/>
<organism evidence="4 5">
    <name type="scientific">Paracandidimonas soli</name>
    <dbReference type="NCBI Taxonomy" id="1917182"/>
    <lineage>
        <taxon>Bacteria</taxon>
        <taxon>Pseudomonadati</taxon>
        <taxon>Pseudomonadota</taxon>
        <taxon>Betaproteobacteria</taxon>
        <taxon>Burkholderiales</taxon>
        <taxon>Alcaligenaceae</taxon>
        <taxon>Paracandidimonas</taxon>
    </lineage>
</organism>
<feature type="domain" description="Reverse transcriptase" evidence="3">
    <location>
        <begin position="67"/>
        <end position="377"/>
    </location>
</feature>
<dbReference type="RefSeq" id="WP_341539337.1">
    <property type="nucleotide sequence ID" value="NZ_SMBX01000006.1"/>
</dbReference>
<dbReference type="InterPro" id="IPR000477">
    <property type="entry name" value="RT_dom"/>
</dbReference>
<dbReference type="GO" id="GO:0003964">
    <property type="term" value="F:RNA-directed DNA polymerase activity"/>
    <property type="evidence" value="ECO:0007669"/>
    <property type="project" value="UniProtKB-KW"/>
</dbReference>
<dbReference type="InterPro" id="IPR051083">
    <property type="entry name" value="GrpII_Intron_Splice-Mob/Def"/>
</dbReference>
<dbReference type="SUPFAM" id="SSF56672">
    <property type="entry name" value="DNA/RNA polymerases"/>
    <property type="match status" value="1"/>
</dbReference>
<dbReference type="CDD" id="cd01646">
    <property type="entry name" value="RT_Bac_retron_I"/>
    <property type="match status" value="1"/>
</dbReference>
<gene>
    <name evidence="4" type="ORF">EV686_106178</name>
</gene>
<reference evidence="4 5" key="1">
    <citation type="submission" date="2019-03" db="EMBL/GenBank/DDBJ databases">
        <title>Genomic Encyclopedia of Type Strains, Phase IV (KMG-IV): sequencing the most valuable type-strain genomes for metagenomic binning, comparative biology and taxonomic classification.</title>
        <authorList>
            <person name="Goeker M."/>
        </authorList>
    </citation>
    <scope>NUCLEOTIDE SEQUENCE [LARGE SCALE GENOMIC DNA]</scope>
    <source>
        <strain evidence="4 5">DSM 100048</strain>
    </source>
</reference>